<gene>
    <name evidence="2" type="ORF">BAMA_20890</name>
</gene>
<dbReference type="InterPro" id="IPR029055">
    <property type="entry name" value="Ntn_hydrolases_N"/>
</dbReference>
<dbReference type="NCBIfam" id="NF040521">
    <property type="entry name" value="C45_proenzyme"/>
    <property type="match status" value="1"/>
</dbReference>
<dbReference type="PANTHER" id="PTHR34180">
    <property type="entry name" value="PEPTIDASE C45"/>
    <property type="match status" value="1"/>
</dbReference>
<dbReference type="STRING" id="574376.BAMA_20890"/>
<dbReference type="OrthoDB" id="8617387at2"/>
<keyword evidence="3" id="KW-1185">Reference proteome</keyword>
<evidence type="ECO:0000313" key="2">
    <source>
        <dbReference type="EMBL" id="KEK19705.1"/>
    </source>
</evidence>
<accession>A0A073JZM9</accession>
<dbReference type="InterPro" id="IPR005079">
    <property type="entry name" value="Peptidase_C45_hydrolase"/>
</dbReference>
<dbReference type="eggNOG" id="COG4927">
    <property type="taxonomic scope" value="Bacteria"/>
</dbReference>
<dbReference type="Proteomes" id="UP000027822">
    <property type="component" value="Unassembled WGS sequence"/>
</dbReference>
<sequence length="339" mass="38456">MPKFEVPIIQMRDSSFYIGLNMSRHIQNSSILKTLDRVTKPEIDYKNMKAIYFAFAPHILDELEGLCEGLAMTQNKAAALFSGYDVPKMEAMGCSAIITKDYYVRNYDFSPVFYDGYFSLFQPKDVFASAGYNLQVIGRHDGVNEHGLVIGLHFVSNHDYSVGVSAWTAVRMVLDTCMSVEDAIHMLKEIPHAACYNFSLGDKKGNIAVVEASPTKVIVRKDDTVLSCVNHFQNPELIRKNRVSIEGSQKRNDYLQSFQDGNVTQVEMFQNFINENSPVFFTDYENLFGTLHTFSYSFHDGRILTNLARGNEILDINFNGWIEGEDIEHKCLTGIIENK</sequence>
<protein>
    <submittedName>
        <fullName evidence="2">Peptidase C45</fullName>
    </submittedName>
</protein>
<dbReference type="EMBL" id="JOTN01000006">
    <property type="protein sequence ID" value="KEK19705.1"/>
    <property type="molecule type" value="Genomic_DNA"/>
</dbReference>
<dbReference type="Pfam" id="PF03417">
    <property type="entry name" value="AAT"/>
    <property type="match status" value="1"/>
</dbReference>
<dbReference type="Gene3D" id="3.60.60.10">
    <property type="entry name" value="Penicillin V Acylase, Chain A"/>
    <property type="match status" value="1"/>
</dbReference>
<proteinExistence type="predicted"/>
<dbReference type="InterPro" id="IPR047801">
    <property type="entry name" value="Peptidase_C45"/>
</dbReference>
<name>A0A073JZM9_9BACI</name>
<evidence type="ECO:0000313" key="3">
    <source>
        <dbReference type="Proteomes" id="UP000027822"/>
    </source>
</evidence>
<reference evidence="2 3" key="1">
    <citation type="submission" date="2014-06" db="EMBL/GenBank/DDBJ databases">
        <title>Draft genome sequence of Bacillus manliponensis JCM 15802 (MCCC 1A00708).</title>
        <authorList>
            <person name="Lai Q."/>
            <person name="Liu Y."/>
            <person name="Shao Z."/>
        </authorList>
    </citation>
    <scope>NUCLEOTIDE SEQUENCE [LARGE SCALE GENOMIC DNA]</scope>
    <source>
        <strain evidence="2 3">JCM 15802</strain>
    </source>
</reference>
<feature type="domain" description="Peptidase C45 hydrolase" evidence="1">
    <location>
        <begin position="101"/>
        <end position="308"/>
    </location>
</feature>
<dbReference type="RefSeq" id="WP_034638523.1">
    <property type="nucleotide sequence ID" value="NZ_CBCSJC010000015.1"/>
</dbReference>
<dbReference type="CDD" id="cd01935">
    <property type="entry name" value="Ntn_CGH_like"/>
    <property type="match status" value="1"/>
</dbReference>
<dbReference type="AlphaFoldDB" id="A0A073JZM9"/>
<evidence type="ECO:0000259" key="1">
    <source>
        <dbReference type="Pfam" id="PF03417"/>
    </source>
</evidence>
<comment type="caution">
    <text evidence="2">The sequence shown here is derived from an EMBL/GenBank/DDBJ whole genome shotgun (WGS) entry which is preliminary data.</text>
</comment>
<organism evidence="2 3">
    <name type="scientific">Bacillus manliponensis</name>
    <dbReference type="NCBI Taxonomy" id="574376"/>
    <lineage>
        <taxon>Bacteria</taxon>
        <taxon>Bacillati</taxon>
        <taxon>Bacillota</taxon>
        <taxon>Bacilli</taxon>
        <taxon>Bacillales</taxon>
        <taxon>Bacillaceae</taxon>
        <taxon>Bacillus</taxon>
        <taxon>Bacillus cereus group</taxon>
    </lineage>
</organism>
<dbReference type="SUPFAM" id="SSF56235">
    <property type="entry name" value="N-terminal nucleophile aminohydrolases (Ntn hydrolases)"/>
    <property type="match status" value="1"/>
</dbReference>
<dbReference type="InterPro" id="IPR047794">
    <property type="entry name" value="C45_proenzyme-like"/>
</dbReference>
<dbReference type="PANTHER" id="PTHR34180:SF1">
    <property type="entry name" value="BETA-ALANYL-DOPAMINE_CARCININE HYDROLASE"/>
    <property type="match status" value="1"/>
</dbReference>